<evidence type="ECO:0000313" key="4">
    <source>
        <dbReference type="Proteomes" id="UP001054857"/>
    </source>
</evidence>
<keyword evidence="1" id="KW-0694">RNA-binding</keyword>
<dbReference type="EMBL" id="BMAR01000033">
    <property type="protein sequence ID" value="GFR49843.1"/>
    <property type="molecule type" value="Genomic_DNA"/>
</dbReference>
<evidence type="ECO:0008006" key="5">
    <source>
        <dbReference type="Google" id="ProtNLM"/>
    </source>
</evidence>
<proteinExistence type="predicted"/>
<evidence type="ECO:0000313" key="3">
    <source>
        <dbReference type="EMBL" id="GFR49843.1"/>
    </source>
</evidence>
<gene>
    <name evidence="3" type="ORF">Agub_g11785</name>
</gene>
<feature type="compositionally biased region" description="Low complexity" evidence="2">
    <location>
        <begin position="378"/>
        <end position="403"/>
    </location>
</feature>
<name>A0AAD3DXS1_9CHLO</name>
<comment type="caution">
    <text evidence="3">The sequence shown here is derived from an EMBL/GenBank/DDBJ whole genome shotgun (WGS) entry which is preliminary data.</text>
</comment>
<accession>A0AAD3DXS1</accession>
<reference evidence="3 4" key="1">
    <citation type="journal article" date="2021" name="Sci. Rep.">
        <title>Genome sequencing of the multicellular alga Astrephomene provides insights into convergent evolution of germ-soma differentiation.</title>
        <authorList>
            <person name="Yamashita S."/>
            <person name="Yamamoto K."/>
            <person name="Matsuzaki R."/>
            <person name="Suzuki S."/>
            <person name="Yamaguchi H."/>
            <person name="Hirooka S."/>
            <person name="Minakuchi Y."/>
            <person name="Miyagishima S."/>
            <person name="Kawachi M."/>
            <person name="Toyoda A."/>
            <person name="Nozaki H."/>
        </authorList>
    </citation>
    <scope>NUCLEOTIDE SEQUENCE [LARGE SCALE GENOMIC DNA]</scope>
    <source>
        <strain evidence="3 4">NIES-4017</strain>
    </source>
</reference>
<feature type="region of interest" description="Disordered" evidence="2">
    <location>
        <begin position="368"/>
        <end position="438"/>
    </location>
</feature>
<dbReference type="GO" id="GO:0003723">
    <property type="term" value="F:RNA binding"/>
    <property type="evidence" value="ECO:0007669"/>
    <property type="project" value="UniProtKB-UniRule"/>
</dbReference>
<keyword evidence="4" id="KW-1185">Reference proteome</keyword>
<sequence length="509" mass="54766">MSYHPLLREATQSISLPANVPSTAVFGQRGKVLKRFRDLTGARVSYSTEDNRLDFFGRPSEVAAAAGLAERTVRQYLNTGQHIARKQVLNVLCPELSTAPAVHLLPASRPITTLTGPVEAFFLSPSSSPPAFPSPSSSLPFPPPAARAPQQPLLLPASSLDACLDQLIDLATTLSLEHPAECDSAELRLYLGKAVLSEVATSVREVAGEELLEWRYPLARAMFDTSLPRDTISSLDRHLTSRGLVPTQQTKSASLHLESSIPWIQYHPTFVVQPADGTLRLHKLETQGCKPFSLALVGLPDQLDVRMRYVATTQYGDEDPVAAELRRRESEFALVNNVQVTIPADLRESLDLTLTSARVKLKRVYVTPQPMRPPLPPSSSSSSSSSSSPAAAAAAAVSTSTPVKRTRGRKSVASAASSSSTSTSTTAPPPQPASDLPPISLRVSVAAVVDNLGGKRLEVTVACPEINEALLQLHRQRAEAPGFREVLGGQLRSLLAHMEDLRANVAFEP</sequence>
<evidence type="ECO:0000256" key="1">
    <source>
        <dbReference type="PROSITE-ProRule" id="PRU00117"/>
    </source>
</evidence>
<evidence type="ECO:0000256" key="2">
    <source>
        <dbReference type="SAM" id="MobiDB-lite"/>
    </source>
</evidence>
<dbReference type="AlphaFoldDB" id="A0AAD3DXS1"/>
<dbReference type="PROSITE" id="PS50084">
    <property type="entry name" value="KH_TYPE_1"/>
    <property type="match status" value="1"/>
</dbReference>
<dbReference type="Proteomes" id="UP001054857">
    <property type="component" value="Unassembled WGS sequence"/>
</dbReference>
<feature type="compositionally biased region" description="Low complexity" evidence="2">
    <location>
        <begin position="413"/>
        <end position="426"/>
    </location>
</feature>
<organism evidence="3 4">
    <name type="scientific">Astrephomene gubernaculifera</name>
    <dbReference type="NCBI Taxonomy" id="47775"/>
    <lineage>
        <taxon>Eukaryota</taxon>
        <taxon>Viridiplantae</taxon>
        <taxon>Chlorophyta</taxon>
        <taxon>core chlorophytes</taxon>
        <taxon>Chlorophyceae</taxon>
        <taxon>CS clade</taxon>
        <taxon>Chlamydomonadales</taxon>
        <taxon>Astrephomenaceae</taxon>
        <taxon>Astrephomene</taxon>
    </lineage>
</organism>
<protein>
    <recommendedName>
        <fullName evidence="5">K Homology domain-containing protein</fullName>
    </recommendedName>
</protein>